<keyword evidence="5 9" id="KW-0812">Transmembrane</keyword>
<feature type="transmembrane region" description="Helical" evidence="9">
    <location>
        <begin position="36"/>
        <end position="53"/>
    </location>
</feature>
<evidence type="ECO:0000256" key="8">
    <source>
        <dbReference type="ARBA" id="ARBA00038435"/>
    </source>
</evidence>
<feature type="transmembrane region" description="Helical" evidence="9">
    <location>
        <begin position="113"/>
        <end position="138"/>
    </location>
</feature>
<dbReference type="InterPro" id="IPR052180">
    <property type="entry name" value="NhaC_Na-H+_Antiporter"/>
</dbReference>
<dbReference type="RefSeq" id="WP_042681140.1">
    <property type="nucleotide sequence ID" value="NZ_CABKTM010000031.1"/>
</dbReference>
<dbReference type="InterPro" id="IPR018461">
    <property type="entry name" value="Na/H_Antiport_NhaC-like_C"/>
</dbReference>
<accession>A0A9X2S8J0</accession>
<organism evidence="11 12">
    <name type="scientific">Anaerosalibacter massiliensis</name>
    <dbReference type="NCBI Taxonomy" id="1347392"/>
    <lineage>
        <taxon>Bacteria</taxon>
        <taxon>Bacillati</taxon>
        <taxon>Bacillota</taxon>
        <taxon>Tissierellia</taxon>
        <taxon>Tissierellales</taxon>
        <taxon>Sporanaerobacteraceae</taxon>
        <taxon>Anaerosalibacter</taxon>
    </lineage>
</organism>
<sequence>MNQIRKPKLWEALVPVVGMTFIIIVGILKFELEPHIPIVLACILAALMAKKVGHDWNSILSGVLESINRAVEALLIVMIVGMLIGSWVSAGTVPAMVYYGLGFISPKAFLPTGAILCAIVSVATGSAWTSAGTVGIALMSIATGLGIKPALAAGMVISGAYFGDKLSPLSDSTNVAAATAETPLYDHVGAMLTTTLPSFLLALIIYTIVGLKGGAGDFDPSKVELIRNTILDNFNINIWLMIPPLFVIFAAIKKIPSIPSLLAATGLGGLWAMIFQGRNIGEVLQTFHTGFAAETSVEVVDKLLNRGGVDSMMWTISLIMFALAFGGILEKGGFTEAILGRIVAKIKSLTGLVALTIFTGIICDFILTDQYLAIMVPGRMYAKAFDERGLDRKFLSRTLEDGATMWSALCPWNGCGAYQAATLGVPTFSYLPYSFMNIINPILAIIMTYLGIAIFHKDYKKDVKDGVN</sequence>
<evidence type="ECO:0000256" key="6">
    <source>
        <dbReference type="ARBA" id="ARBA00022989"/>
    </source>
</evidence>
<evidence type="ECO:0000256" key="4">
    <source>
        <dbReference type="ARBA" id="ARBA00022475"/>
    </source>
</evidence>
<keyword evidence="4" id="KW-1003">Cell membrane</keyword>
<dbReference type="GO" id="GO:0005886">
    <property type="term" value="C:plasma membrane"/>
    <property type="evidence" value="ECO:0007669"/>
    <property type="project" value="UniProtKB-SubCell"/>
</dbReference>
<keyword evidence="2" id="KW-0813">Transport</keyword>
<protein>
    <submittedName>
        <fullName evidence="11">Na+/H+ antiporter NhaC</fullName>
    </submittedName>
</protein>
<dbReference type="Pfam" id="PF03553">
    <property type="entry name" value="Na_H_antiporter"/>
    <property type="match status" value="1"/>
</dbReference>
<dbReference type="Proteomes" id="UP001142078">
    <property type="component" value="Unassembled WGS sequence"/>
</dbReference>
<comment type="similarity">
    <text evidence="8">Belongs to the NhaC Na(+)/H(+) (TC 2.A.35) antiporter family.</text>
</comment>
<evidence type="ECO:0000256" key="3">
    <source>
        <dbReference type="ARBA" id="ARBA00022449"/>
    </source>
</evidence>
<dbReference type="EMBL" id="JANJZL010000012">
    <property type="protein sequence ID" value="MCR2045181.1"/>
    <property type="molecule type" value="Genomic_DNA"/>
</dbReference>
<feature type="transmembrane region" description="Helical" evidence="9">
    <location>
        <begin position="230"/>
        <end position="252"/>
    </location>
</feature>
<dbReference type="InterPro" id="IPR004770">
    <property type="entry name" value="Na/H_antiport_NhaC"/>
</dbReference>
<feature type="transmembrane region" description="Helical" evidence="9">
    <location>
        <begin position="188"/>
        <end position="209"/>
    </location>
</feature>
<evidence type="ECO:0000256" key="5">
    <source>
        <dbReference type="ARBA" id="ARBA00022692"/>
    </source>
</evidence>
<feature type="transmembrane region" description="Helical" evidence="9">
    <location>
        <begin position="74"/>
        <end position="101"/>
    </location>
</feature>
<keyword evidence="6 9" id="KW-1133">Transmembrane helix</keyword>
<name>A0A9X2S8J0_9FIRM</name>
<reference evidence="11" key="1">
    <citation type="submission" date="2022-07" db="EMBL/GenBank/DDBJ databases">
        <title>Enhanced cultured diversity of the mouse gut microbiota enables custom-made synthetic communities.</title>
        <authorList>
            <person name="Afrizal A."/>
        </authorList>
    </citation>
    <scope>NUCLEOTIDE SEQUENCE</scope>
    <source>
        <strain evidence="11">DSM 29482</strain>
    </source>
</reference>
<dbReference type="PANTHER" id="PTHR33451:SF3">
    <property type="entry name" value="MALATE-2H(+)_NA(+)-LACTATE ANTIPORTER"/>
    <property type="match status" value="1"/>
</dbReference>
<evidence type="ECO:0000313" key="12">
    <source>
        <dbReference type="Proteomes" id="UP001142078"/>
    </source>
</evidence>
<dbReference type="NCBIfam" id="TIGR00931">
    <property type="entry name" value="antiport_nhaC"/>
    <property type="match status" value="1"/>
</dbReference>
<evidence type="ECO:0000256" key="2">
    <source>
        <dbReference type="ARBA" id="ARBA00022448"/>
    </source>
</evidence>
<feature type="transmembrane region" description="Helical" evidence="9">
    <location>
        <begin position="311"/>
        <end position="329"/>
    </location>
</feature>
<comment type="caution">
    <text evidence="11">The sequence shown here is derived from an EMBL/GenBank/DDBJ whole genome shotgun (WGS) entry which is preliminary data.</text>
</comment>
<evidence type="ECO:0000259" key="10">
    <source>
        <dbReference type="Pfam" id="PF03553"/>
    </source>
</evidence>
<dbReference type="OrthoDB" id="9762978at2"/>
<feature type="transmembrane region" description="Helical" evidence="9">
    <location>
        <begin position="12"/>
        <end position="30"/>
    </location>
</feature>
<feature type="transmembrane region" description="Helical" evidence="9">
    <location>
        <begin position="145"/>
        <end position="163"/>
    </location>
</feature>
<keyword evidence="7 9" id="KW-0472">Membrane</keyword>
<feature type="transmembrane region" description="Helical" evidence="9">
    <location>
        <begin position="349"/>
        <end position="367"/>
    </location>
</feature>
<evidence type="ECO:0000313" key="11">
    <source>
        <dbReference type="EMBL" id="MCR2045181.1"/>
    </source>
</evidence>
<dbReference type="AlphaFoldDB" id="A0A9X2S8J0"/>
<dbReference type="PANTHER" id="PTHR33451">
    <property type="entry name" value="MALATE-2H(+)/NA(+)-LACTATE ANTIPORTER"/>
    <property type="match status" value="1"/>
</dbReference>
<comment type="subcellular location">
    <subcellularLocation>
        <location evidence="1">Cell membrane</location>
        <topology evidence="1">Multi-pass membrane protein</topology>
    </subcellularLocation>
</comment>
<dbReference type="GO" id="GO:0015297">
    <property type="term" value="F:antiporter activity"/>
    <property type="evidence" value="ECO:0007669"/>
    <property type="project" value="UniProtKB-KW"/>
</dbReference>
<evidence type="ECO:0000256" key="7">
    <source>
        <dbReference type="ARBA" id="ARBA00023136"/>
    </source>
</evidence>
<gene>
    <name evidence="11" type="primary">nhaC</name>
    <name evidence="11" type="ORF">NSA23_13810</name>
</gene>
<feature type="transmembrane region" description="Helical" evidence="9">
    <location>
        <begin position="433"/>
        <end position="455"/>
    </location>
</feature>
<evidence type="ECO:0000256" key="9">
    <source>
        <dbReference type="SAM" id="Phobius"/>
    </source>
</evidence>
<keyword evidence="3" id="KW-0050">Antiport</keyword>
<keyword evidence="12" id="KW-1185">Reference proteome</keyword>
<evidence type="ECO:0000256" key="1">
    <source>
        <dbReference type="ARBA" id="ARBA00004651"/>
    </source>
</evidence>
<proteinExistence type="inferred from homology"/>
<feature type="domain" description="Na+/H+ antiporter NhaC-like C-terminal" evidence="10">
    <location>
        <begin position="159"/>
        <end position="452"/>
    </location>
</feature>